<dbReference type="GO" id="GO:0008514">
    <property type="term" value="F:organic anion transmembrane transporter activity"/>
    <property type="evidence" value="ECO:0007669"/>
    <property type="project" value="UniProtKB-ARBA"/>
</dbReference>
<dbReference type="AlphaFoldDB" id="A0A433HFQ0"/>
<feature type="transmembrane region" description="Helical" evidence="9">
    <location>
        <begin position="20"/>
        <end position="40"/>
    </location>
</feature>
<evidence type="ECO:0000256" key="9">
    <source>
        <dbReference type="SAM" id="Phobius"/>
    </source>
</evidence>
<feature type="transmembrane region" description="Helical" evidence="9">
    <location>
        <begin position="122"/>
        <end position="144"/>
    </location>
</feature>
<keyword evidence="11" id="KW-1185">Reference proteome</keyword>
<feature type="transmembrane region" description="Helical" evidence="9">
    <location>
        <begin position="455"/>
        <end position="478"/>
    </location>
</feature>
<evidence type="ECO:0000256" key="4">
    <source>
        <dbReference type="ARBA" id="ARBA00022692"/>
    </source>
</evidence>
<feature type="transmembrane region" description="Helical" evidence="9">
    <location>
        <begin position="283"/>
        <end position="300"/>
    </location>
</feature>
<feature type="transmembrane region" description="Helical" evidence="9">
    <location>
        <begin position="391"/>
        <end position="411"/>
    </location>
</feature>
<gene>
    <name evidence="10" type="ORF">ELQ35_17090</name>
</gene>
<keyword evidence="7 9" id="KW-0472">Membrane</keyword>
<evidence type="ECO:0000256" key="2">
    <source>
        <dbReference type="ARBA" id="ARBA00006772"/>
    </source>
</evidence>
<name>A0A433HFQ0_9BACI</name>
<dbReference type="NCBIfam" id="TIGR00785">
    <property type="entry name" value="dass"/>
    <property type="match status" value="1"/>
</dbReference>
<keyword evidence="4 9" id="KW-0812">Transmembrane</keyword>
<feature type="transmembrane region" description="Helical" evidence="9">
    <location>
        <begin position="52"/>
        <end position="85"/>
    </location>
</feature>
<keyword evidence="6 9" id="KW-1133">Transmembrane helix</keyword>
<dbReference type="Proteomes" id="UP000267430">
    <property type="component" value="Unassembled WGS sequence"/>
</dbReference>
<accession>A0A433HFQ0</accession>
<evidence type="ECO:0000313" key="11">
    <source>
        <dbReference type="Proteomes" id="UP000267430"/>
    </source>
</evidence>
<dbReference type="Pfam" id="PF00939">
    <property type="entry name" value="Na_sulph_symp"/>
    <property type="match status" value="1"/>
</dbReference>
<protein>
    <recommendedName>
        <fullName evidence="3">Sodium-dependent dicarboxylate transporter SdcS</fullName>
    </recommendedName>
    <alternativeName>
        <fullName evidence="8">Na(+)/dicarboxylate symporter</fullName>
    </alternativeName>
</protein>
<feature type="transmembrane region" description="Helical" evidence="9">
    <location>
        <begin position="91"/>
        <end position="110"/>
    </location>
</feature>
<proteinExistence type="inferred from homology"/>
<feature type="transmembrane region" description="Helical" evidence="9">
    <location>
        <begin position="185"/>
        <end position="207"/>
    </location>
</feature>
<feature type="transmembrane region" description="Helical" evidence="9">
    <location>
        <begin position="335"/>
        <end position="354"/>
    </location>
</feature>
<evidence type="ECO:0000256" key="7">
    <source>
        <dbReference type="ARBA" id="ARBA00023136"/>
    </source>
</evidence>
<feature type="transmembrane region" description="Helical" evidence="9">
    <location>
        <begin position="366"/>
        <end position="384"/>
    </location>
</feature>
<feature type="transmembrane region" description="Helical" evidence="9">
    <location>
        <begin position="227"/>
        <end position="247"/>
    </location>
</feature>
<evidence type="ECO:0000256" key="3">
    <source>
        <dbReference type="ARBA" id="ARBA00020150"/>
    </source>
</evidence>
<evidence type="ECO:0000313" key="10">
    <source>
        <dbReference type="EMBL" id="RUQ27072.1"/>
    </source>
</evidence>
<dbReference type="InterPro" id="IPR001898">
    <property type="entry name" value="SLC13A/DASS"/>
</dbReference>
<dbReference type="GO" id="GO:1905039">
    <property type="term" value="P:carboxylic acid transmembrane transport"/>
    <property type="evidence" value="ECO:0007669"/>
    <property type="project" value="UniProtKB-ARBA"/>
</dbReference>
<evidence type="ECO:0000256" key="8">
    <source>
        <dbReference type="ARBA" id="ARBA00031174"/>
    </source>
</evidence>
<comment type="similarity">
    <text evidence="2">Belongs to the SLC13A/DASS transporter (TC 2.A.47) family. NADC subfamily.</text>
</comment>
<dbReference type="OrthoDB" id="2339361at2"/>
<feature type="transmembrane region" description="Helical" evidence="9">
    <location>
        <begin position="417"/>
        <end position="435"/>
    </location>
</feature>
<dbReference type="PANTHER" id="PTHR10283">
    <property type="entry name" value="SOLUTE CARRIER FAMILY 13 MEMBER"/>
    <property type="match status" value="1"/>
</dbReference>
<keyword evidence="5" id="KW-0769">Symport</keyword>
<evidence type="ECO:0000256" key="6">
    <source>
        <dbReference type="ARBA" id="ARBA00022989"/>
    </source>
</evidence>
<organism evidence="10 11">
    <name type="scientific">Peribacillus cavernae</name>
    <dbReference type="NCBI Taxonomy" id="1674310"/>
    <lineage>
        <taxon>Bacteria</taxon>
        <taxon>Bacillati</taxon>
        <taxon>Bacillota</taxon>
        <taxon>Bacilli</taxon>
        <taxon>Bacillales</taxon>
        <taxon>Bacillaceae</taxon>
        <taxon>Peribacillus</taxon>
    </lineage>
</organism>
<evidence type="ECO:0000256" key="1">
    <source>
        <dbReference type="ARBA" id="ARBA00004141"/>
    </source>
</evidence>
<dbReference type="GO" id="GO:0005886">
    <property type="term" value="C:plasma membrane"/>
    <property type="evidence" value="ECO:0007669"/>
    <property type="project" value="TreeGrafter"/>
</dbReference>
<dbReference type="GO" id="GO:0015293">
    <property type="term" value="F:symporter activity"/>
    <property type="evidence" value="ECO:0007669"/>
    <property type="project" value="UniProtKB-KW"/>
</dbReference>
<dbReference type="EMBL" id="RYZZ01000030">
    <property type="protein sequence ID" value="RUQ27072.1"/>
    <property type="molecule type" value="Genomic_DNA"/>
</dbReference>
<dbReference type="PANTHER" id="PTHR10283:SF82">
    <property type="entry name" value="SOLUTE CARRIER FAMILY 13 MEMBER 2"/>
    <property type="match status" value="1"/>
</dbReference>
<comment type="subcellular location">
    <subcellularLocation>
        <location evidence="1">Membrane</location>
        <topology evidence="1">Multi-pass membrane protein</topology>
    </subcellularLocation>
</comment>
<keyword evidence="5" id="KW-0813">Transport</keyword>
<dbReference type="RefSeq" id="WP_126866330.1">
    <property type="nucleotide sequence ID" value="NZ_JAUSTX010000009.1"/>
</dbReference>
<sequence length="484" mass="52847">MNSPKVKISAKPSQSYTIEIHKMLILILGLIIMSAVYVILPQEYTESARIMLAFLALSVFYWTFEPVPIGLTALILLVFMLVFGVVSTEVVYSGFSSPAIFLIIGGMMLARGVNDTPLAERIAYIFLAKWGGTAKGLLASILVIPQIQSFFIPAAAVRTALLLPVALMSLDTIGERGKGNLTKMILLGVAFGSTISGTAIMTAAIGNILTVELLNEFLGIKITYLQWFYYTFPIWIALIPIAWYLLIKSFPLTEEEKNFPHVKEEIENKLSDLGKINSQEKRCLGILLLIVALWFTEPWHGLHPSVPALIGVILMALPGIGCTKWDHIIKIDFNTVLLMGVTLSLGYAFNKSGAAALVGKSLSTEWMIDLLRSPVLAVITILVLTQILHLAVANVSTAVVTLIPIFIGLASQAGADAVLICLTASLACLHGYILVVEATPNIIVHSSGKIQQKEFFIPGLKLTIWMSIITLITAVTWWNWLGLL</sequence>
<evidence type="ECO:0000256" key="5">
    <source>
        <dbReference type="ARBA" id="ARBA00022847"/>
    </source>
</evidence>
<feature type="transmembrane region" description="Helical" evidence="9">
    <location>
        <begin position="306"/>
        <end position="323"/>
    </location>
</feature>
<comment type="caution">
    <text evidence="10">The sequence shown here is derived from an EMBL/GenBank/DDBJ whole genome shotgun (WGS) entry which is preliminary data.</text>
</comment>
<reference evidence="10 11" key="1">
    <citation type="submission" date="2018-12" db="EMBL/GenBank/DDBJ databases">
        <title>Bacillus chawlae sp. nov., Bacillus glennii sp. nov., and Bacillus saganii sp. nov. Isolated from the Vehicle Assembly Building at Kennedy Space Center where the Viking Spacecraft were Assembled.</title>
        <authorList>
            <person name="Seuylemezian A."/>
            <person name="Vaishampayan P."/>
        </authorList>
    </citation>
    <scope>NUCLEOTIDE SEQUENCE [LARGE SCALE GENOMIC DNA]</scope>
    <source>
        <strain evidence="10 11">L5</strain>
    </source>
</reference>